<feature type="coiled-coil region" evidence="1">
    <location>
        <begin position="59"/>
        <end position="86"/>
    </location>
</feature>
<keyword evidence="1" id="KW-0132">Cell division</keyword>
<dbReference type="Gene3D" id="1.25.40.10">
    <property type="entry name" value="Tetratricopeptide repeat domain"/>
    <property type="match status" value="1"/>
</dbReference>
<sequence precursor="true">MRKAYSLTAALVLFSTGALAADPVPVIELQIEDGSANRSSVNTPSGQFGGGSGETLMLLQQLQDEVRSLRGMVEQQQYQIRQMEQQQRDRYRDLDRRISALQGSGSAQQSSAGGSDQLPVTPTSSQRLPVPLPAADSTATDAQAYQQAFGLVRQKDFSAALDAFDKFIELYPDSARLPNAYYWVGEVNLAEQKLEPAKAAFEKVLKTFPEHRKAADASYKLGVIYHQMGDQAKANDMFNDTISRYPDSSAASLARDYLKR</sequence>
<dbReference type="Proteomes" id="UP001059950">
    <property type="component" value="Chromosome"/>
</dbReference>
<organism evidence="5 6">
    <name type="scientific">Amphritea atlantica</name>
    <dbReference type="NCBI Taxonomy" id="355243"/>
    <lineage>
        <taxon>Bacteria</taxon>
        <taxon>Pseudomonadati</taxon>
        <taxon>Pseudomonadota</taxon>
        <taxon>Gammaproteobacteria</taxon>
        <taxon>Oceanospirillales</taxon>
        <taxon>Oceanospirillaceae</taxon>
        <taxon>Amphritea</taxon>
    </lineage>
</organism>
<dbReference type="HAMAP" id="MF_02066">
    <property type="entry name" value="CpoB"/>
    <property type="match status" value="1"/>
</dbReference>
<feature type="repeat" description="TPR" evidence="2">
    <location>
        <begin position="215"/>
        <end position="248"/>
    </location>
</feature>
<feature type="repeat" description="TPR" evidence="2">
    <location>
        <begin position="178"/>
        <end position="211"/>
    </location>
</feature>
<name>A0ABY5GRK8_9GAMM</name>
<comment type="function">
    <text evidence="1">Mediates coordination of peptidoglycan synthesis and outer membrane constriction during cell division.</text>
</comment>
<dbReference type="SUPFAM" id="SSF48452">
    <property type="entry name" value="TPR-like"/>
    <property type="match status" value="1"/>
</dbReference>
<feature type="compositionally biased region" description="Low complexity" evidence="3">
    <location>
        <begin position="102"/>
        <end position="115"/>
    </location>
</feature>
<dbReference type="SMART" id="SM00028">
    <property type="entry name" value="TPR"/>
    <property type="match status" value="3"/>
</dbReference>
<dbReference type="InterPro" id="IPR034706">
    <property type="entry name" value="CpoB"/>
</dbReference>
<feature type="chain" id="PRO_5044922387" description="Cell division coordinator CpoB" evidence="1">
    <location>
        <begin position="21"/>
        <end position="260"/>
    </location>
</feature>
<evidence type="ECO:0000256" key="2">
    <source>
        <dbReference type="PROSITE-ProRule" id="PRU00339"/>
    </source>
</evidence>
<dbReference type="PROSITE" id="PS50005">
    <property type="entry name" value="TPR"/>
    <property type="match status" value="2"/>
</dbReference>
<dbReference type="EMBL" id="CP073344">
    <property type="protein sequence ID" value="UTW01805.1"/>
    <property type="molecule type" value="Genomic_DNA"/>
</dbReference>
<evidence type="ECO:0000256" key="3">
    <source>
        <dbReference type="SAM" id="MobiDB-lite"/>
    </source>
</evidence>
<evidence type="ECO:0000313" key="6">
    <source>
        <dbReference type="Proteomes" id="UP001059950"/>
    </source>
</evidence>
<keyword evidence="2" id="KW-0802">TPR repeat</keyword>
<evidence type="ECO:0000313" key="5">
    <source>
        <dbReference type="EMBL" id="UTW01805.1"/>
    </source>
</evidence>
<keyword evidence="1" id="KW-0732">Signal</keyword>
<keyword evidence="1" id="KW-0574">Periplasm</keyword>
<feature type="region of interest" description="Disordered" evidence="3">
    <location>
        <begin position="102"/>
        <end position="137"/>
    </location>
</feature>
<keyword evidence="1" id="KW-0175">Coiled coil</keyword>
<dbReference type="InterPro" id="IPR032519">
    <property type="entry name" value="YbgF_tri"/>
</dbReference>
<dbReference type="Gene3D" id="1.20.5.110">
    <property type="match status" value="1"/>
</dbReference>
<dbReference type="InterPro" id="IPR014162">
    <property type="entry name" value="CpoB_C"/>
</dbReference>
<evidence type="ECO:0000259" key="4">
    <source>
        <dbReference type="Pfam" id="PF16331"/>
    </source>
</evidence>
<evidence type="ECO:0000256" key="1">
    <source>
        <dbReference type="HAMAP-Rule" id="MF_02066"/>
    </source>
</evidence>
<accession>A0ABY5GRK8</accession>
<dbReference type="Pfam" id="PF13174">
    <property type="entry name" value="TPR_6"/>
    <property type="match status" value="1"/>
</dbReference>
<feature type="signal peptide" evidence="1">
    <location>
        <begin position="1"/>
        <end position="20"/>
    </location>
</feature>
<feature type="domain" description="YbgF trimerisation" evidence="4">
    <location>
        <begin position="59"/>
        <end position="107"/>
    </location>
</feature>
<dbReference type="Pfam" id="PF13424">
    <property type="entry name" value="TPR_12"/>
    <property type="match status" value="1"/>
</dbReference>
<keyword evidence="6" id="KW-1185">Reference proteome</keyword>
<dbReference type="NCBIfam" id="TIGR02795">
    <property type="entry name" value="tol_pal_ybgF"/>
    <property type="match status" value="1"/>
</dbReference>
<dbReference type="InterPro" id="IPR019734">
    <property type="entry name" value="TPR_rpt"/>
</dbReference>
<protein>
    <recommendedName>
        <fullName evidence="1">Cell division coordinator CpoB</fullName>
    </recommendedName>
</protein>
<gene>
    <name evidence="5" type="primary">ybgF</name>
    <name evidence="1" type="synonym">cpoB</name>
    <name evidence="5" type="ORF">KDX31_10490</name>
</gene>
<dbReference type="InterPro" id="IPR011990">
    <property type="entry name" value="TPR-like_helical_dom_sf"/>
</dbReference>
<keyword evidence="1" id="KW-0131">Cell cycle</keyword>
<proteinExistence type="inferred from homology"/>
<dbReference type="Pfam" id="PF16331">
    <property type="entry name" value="TolA_bind_tri"/>
    <property type="match status" value="1"/>
</dbReference>
<reference evidence="5" key="1">
    <citation type="submission" date="2021-04" db="EMBL/GenBank/DDBJ databases">
        <title>Oceanospirillales bacteria with DddD are important DMSP degraders in coastal seawater.</title>
        <authorList>
            <person name="Liu J."/>
        </authorList>
    </citation>
    <scope>NUCLEOTIDE SEQUENCE</scope>
    <source>
        <strain evidence="5">GY6</strain>
    </source>
</reference>
<feature type="compositionally biased region" description="Polar residues" evidence="3">
    <location>
        <begin position="118"/>
        <end position="127"/>
    </location>
</feature>
<comment type="similarity">
    <text evidence="1">Belongs to the CpoB family.</text>
</comment>
<comment type="subcellular location">
    <subcellularLocation>
        <location evidence="1">Periplasm</location>
    </subcellularLocation>
</comment>